<evidence type="ECO:0000313" key="4">
    <source>
        <dbReference type="Proteomes" id="UP000627984"/>
    </source>
</evidence>
<dbReference type="InterPro" id="IPR051698">
    <property type="entry name" value="Transposase_11-like"/>
</dbReference>
<dbReference type="AlphaFoldDB" id="A0AA37BP73"/>
<feature type="domain" description="Transposase IS4-like" evidence="2">
    <location>
        <begin position="81"/>
        <end position="308"/>
    </location>
</feature>
<dbReference type="Proteomes" id="UP000627984">
    <property type="component" value="Unassembled WGS sequence"/>
</dbReference>
<dbReference type="GO" id="GO:0003677">
    <property type="term" value="F:DNA binding"/>
    <property type="evidence" value="ECO:0007669"/>
    <property type="project" value="InterPro"/>
</dbReference>
<dbReference type="NCBIfam" id="NF033564">
    <property type="entry name" value="transpos_ISAs1"/>
    <property type="match status" value="1"/>
</dbReference>
<dbReference type="GO" id="GO:0004803">
    <property type="term" value="F:transposase activity"/>
    <property type="evidence" value="ECO:0007669"/>
    <property type="project" value="InterPro"/>
</dbReference>
<gene>
    <name evidence="3" type="ORF">GCM10010126_69930</name>
</gene>
<dbReference type="EMBL" id="BMQD01000054">
    <property type="protein sequence ID" value="GGL00548.1"/>
    <property type="molecule type" value="Genomic_DNA"/>
</dbReference>
<dbReference type="PANTHER" id="PTHR30298">
    <property type="entry name" value="H REPEAT-ASSOCIATED PREDICTED TRANSPOSASE"/>
    <property type="match status" value="1"/>
</dbReference>
<dbReference type="InterPro" id="IPR002559">
    <property type="entry name" value="Transposase_11"/>
</dbReference>
<accession>A0AA37BP73</accession>
<dbReference type="PANTHER" id="PTHR30298:SF0">
    <property type="entry name" value="PROTEIN YBFL-RELATED"/>
    <property type="match status" value="1"/>
</dbReference>
<reference evidence="3" key="2">
    <citation type="submission" date="2022-09" db="EMBL/GenBank/DDBJ databases">
        <authorList>
            <person name="Sun Q."/>
            <person name="Ohkuma M."/>
        </authorList>
    </citation>
    <scope>NUCLEOTIDE SEQUENCE</scope>
    <source>
        <strain evidence="3">JCM 3093</strain>
    </source>
</reference>
<feature type="region of interest" description="Disordered" evidence="1">
    <location>
        <begin position="68"/>
        <end position="98"/>
    </location>
</feature>
<organism evidence="3 4">
    <name type="scientific">Planomonospora parontospora</name>
    <dbReference type="NCBI Taxonomy" id="58119"/>
    <lineage>
        <taxon>Bacteria</taxon>
        <taxon>Bacillati</taxon>
        <taxon>Actinomycetota</taxon>
        <taxon>Actinomycetes</taxon>
        <taxon>Streptosporangiales</taxon>
        <taxon>Streptosporangiaceae</taxon>
        <taxon>Planomonospora</taxon>
    </lineage>
</organism>
<dbReference type="RefSeq" id="WP_191898641.1">
    <property type="nucleotide sequence ID" value="NZ_BMQD01000054.1"/>
</dbReference>
<evidence type="ECO:0000259" key="2">
    <source>
        <dbReference type="Pfam" id="PF01609"/>
    </source>
</evidence>
<evidence type="ECO:0000256" key="1">
    <source>
        <dbReference type="SAM" id="MobiDB-lite"/>
    </source>
</evidence>
<sequence length="342" mass="37458">MTGATCAQALITRSWAGTVAEIGRVPFHGIRTAGDDRVPPHEATLRRAFAHLDADALDAAVAAWLNRPARTPATPPDDRPRRRAVAVDSKSLRGTRTADGEAVHPLSAVDQSGGLVLAQTGVGGKTNEITRFRPLLQGLDLAGCVITADALHTQRDHVDFLVGEKNAHYIVIVKRNQPSLYAQVKTLLWHKVPVADRRRERGHGHEEPGMLKAVTVKAGPGFPHAVQALQIKRQVRDLCEGRWRTVTVYAVTSVPLWQATPAELAGWIRSHWSIENRLHWVRDVTFGEDHCQVRTANAPRVMAGLRNLVVGVLRRSGSGNLAQTIRYLGRDATRVLPVLGFT</sequence>
<comment type="caution">
    <text evidence="3">The sequence shown here is derived from an EMBL/GenBank/DDBJ whole genome shotgun (WGS) entry which is preliminary data.</text>
</comment>
<protein>
    <submittedName>
        <fullName evidence="3">ISAs1 family transposase</fullName>
    </submittedName>
</protein>
<evidence type="ECO:0000313" key="3">
    <source>
        <dbReference type="EMBL" id="GGL00548.1"/>
    </source>
</evidence>
<dbReference type="InterPro" id="IPR047647">
    <property type="entry name" value="ISAs1_transpos"/>
</dbReference>
<reference evidence="3" key="1">
    <citation type="journal article" date="2014" name="Int. J. Syst. Evol. Microbiol.">
        <title>Complete genome sequence of Corynebacterium casei LMG S-19264T (=DSM 44701T), isolated from a smear-ripened cheese.</title>
        <authorList>
            <consortium name="US DOE Joint Genome Institute (JGI-PGF)"/>
            <person name="Walter F."/>
            <person name="Albersmeier A."/>
            <person name="Kalinowski J."/>
            <person name="Ruckert C."/>
        </authorList>
    </citation>
    <scope>NUCLEOTIDE SEQUENCE</scope>
    <source>
        <strain evidence="3">JCM 3093</strain>
    </source>
</reference>
<dbReference type="GO" id="GO:0006313">
    <property type="term" value="P:DNA transposition"/>
    <property type="evidence" value="ECO:0007669"/>
    <property type="project" value="InterPro"/>
</dbReference>
<dbReference type="Pfam" id="PF01609">
    <property type="entry name" value="DDE_Tnp_1"/>
    <property type="match status" value="1"/>
</dbReference>
<proteinExistence type="predicted"/>
<name>A0AA37BP73_9ACTN</name>